<evidence type="ECO:0000313" key="5">
    <source>
        <dbReference type="Proteomes" id="UP000078116"/>
    </source>
</evidence>
<protein>
    <submittedName>
        <fullName evidence="3">Uncharacterized protein</fullName>
    </submittedName>
</protein>
<evidence type="ECO:0000313" key="3">
    <source>
        <dbReference type="EMBL" id="OAJ52788.1"/>
    </source>
</evidence>
<reference evidence="4 5" key="1">
    <citation type="submission" date="2016-04" db="EMBL/GenBank/DDBJ databases">
        <title>Reclassification of Paraburkholderia panaciterrae (Farh et al. 2015) Dobritsa &amp; Samadpour 2016 as a later homotypic synonym of Paraburkholderia ginsengiterrae (Farh et al. 2015) Dobritsa &amp; Samadpour 2016.</title>
        <authorList>
            <person name="Dobritsa A.P."/>
            <person name="Kutumbaka K."/>
            <person name="Samadpour M."/>
        </authorList>
    </citation>
    <scope>NUCLEOTIDE SEQUENCE [LARGE SCALE GENOMIC DNA]</scope>
    <source>
        <strain evidence="3 5">DCY85</strain>
        <strain evidence="2 4">DCY85-1</strain>
    </source>
</reference>
<dbReference type="Proteomes" id="UP000077961">
    <property type="component" value="Unassembled WGS sequence"/>
</dbReference>
<accession>A0A1A9MYN3</accession>
<evidence type="ECO:0000313" key="4">
    <source>
        <dbReference type="Proteomes" id="UP000077961"/>
    </source>
</evidence>
<organism evidence="3 5">
    <name type="scientific">Paraburkholderia ginsengiterrae</name>
    <dbReference type="NCBI Taxonomy" id="1462993"/>
    <lineage>
        <taxon>Bacteria</taxon>
        <taxon>Pseudomonadati</taxon>
        <taxon>Pseudomonadota</taxon>
        <taxon>Betaproteobacteria</taxon>
        <taxon>Burkholderiales</taxon>
        <taxon>Burkholderiaceae</taxon>
        <taxon>Paraburkholderia</taxon>
    </lineage>
</organism>
<feature type="chain" id="PRO_5008393314" evidence="1">
    <location>
        <begin position="21"/>
        <end position="75"/>
    </location>
</feature>
<evidence type="ECO:0000256" key="1">
    <source>
        <dbReference type="SAM" id="SignalP"/>
    </source>
</evidence>
<keyword evidence="4" id="KW-1185">Reference proteome</keyword>
<evidence type="ECO:0000313" key="2">
    <source>
        <dbReference type="EMBL" id="OAJ52339.1"/>
    </source>
</evidence>
<comment type="caution">
    <text evidence="3">The sequence shown here is derived from an EMBL/GenBank/DDBJ whole genome shotgun (WGS) entry which is preliminary data.</text>
</comment>
<sequence length="75" mass="7840">MNVLKVALIACTLSAAVAHAQTAPAAPEQQVVQSQVQVQAQRATSADTQRRIAVPAVKAEECVGPVSFCNIYFGS</sequence>
<dbReference type="AlphaFoldDB" id="A0A1A9MYN3"/>
<gene>
    <name evidence="2" type="ORF">A6V36_13030</name>
    <name evidence="3" type="ORF">A6V37_10175</name>
</gene>
<dbReference type="STRING" id="1462993.A6V36_13030"/>
<feature type="signal peptide" evidence="1">
    <location>
        <begin position="1"/>
        <end position="20"/>
    </location>
</feature>
<dbReference type="RefSeq" id="WP_064271784.1">
    <property type="nucleotide sequence ID" value="NZ_LXJZ01000231.1"/>
</dbReference>
<dbReference type="Proteomes" id="UP000078116">
    <property type="component" value="Unassembled WGS sequence"/>
</dbReference>
<dbReference type="EMBL" id="LXJZ01000231">
    <property type="protein sequence ID" value="OAJ52339.1"/>
    <property type="molecule type" value="Genomic_DNA"/>
</dbReference>
<name>A0A1A9MYN3_9BURK</name>
<proteinExistence type="predicted"/>
<dbReference type="EMBL" id="LXKA01000371">
    <property type="protein sequence ID" value="OAJ52788.1"/>
    <property type="molecule type" value="Genomic_DNA"/>
</dbReference>
<keyword evidence="1" id="KW-0732">Signal</keyword>